<sequence length="329" mass="35568">MTNDMVLVTGANGHVGSHSVARLLDEGYRVRVAVRHPEQVRADSRIEAVTVDLSSDANWDKAVDGVRYVWHHASPFPFTPPENEDELIVPARDGTLRVLAAARKAGVERVVMTSSYAAVGYTVKPDGHYDESDWTDPAGDIAPYIRSKVVAERAAWDDVRDHGGPELTVINPTGIFGPLLNPRVSASTGLVKTFLTGGMPVVPRMYFGVVDVRDVVDLHLRAMLSPAAAGERFIAVGDAATSFYEMGRELARHLPQYADRVPATELTDEQVREAARTNPALREAAGLRGQIPVISNAKARRVLGWAPRPVGTTINDTADSLLALGLIPA</sequence>
<organism evidence="4 5">
    <name type="scientific">Paractinoplanes hotanensis</name>
    <dbReference type="NCBI Taxonomy" id="2906497"/>
    <lineage>
        <taxon>Bacteria</taxon>
        <taxon>Bacillati</taxon>
        <taxon>Actinomycetota</taxon>
        <taxon>Actinomycetes</taxon>
        <taxon>Micromonosporales</taxon>
        <taxon>Micromonosporaceae</taxon>
        <taxon>Paractinoplanes</taxon>
    </lineage>
</organism>
<evidence type="ECO:0000259" key="3">
    <source>
        <dbReference type="Pfam" id="PF01370"/>
    </source>
</evidence>
<dbReference type="RefSeq" id="WP_251801998.1">
    <property type="nucleotide sequence ID" value="NZ_JAMQOL010000047.1"/>
</dbReference>
<evidence type="ECO:0000313" key="4">
    <source>
        <dbReference type="EMBL" id="MCM4082281.1"/>
    </source>
</evidence>
<dbReference type="Pfam" id="PF01370">
    <property type="entry name" value="Epimerase"/>
    <property type="match status" value="1"/>
</dbReference>
<reference evidence="4 5" key="1">
    <citation type="submission" date="2022-06" db="EMBL/GenBank/DDBJ databases">
        <title>Actinoplanes abujensis sp. nov., isolated from Nigerian arid soil.</title>
        <authorList>
            <person name="Ding P."/>
        </authorList>
    </citation>
    <scope>NUCLEOTIDE SEQUENCE [LARGE SCALE GENOMIC DNA]</scope>
    <source>
        <strain evidence="5">TRM88002</strain>
    </source>
</reference>
<feature type="domain" description="NAD-dependent epimerase/dehydratase" evidence="3">
    <location>
        <begin position="6"/>
        <end position="229"/>
    </location>
</feature>
<name>A0ABT0Y8A2_9ACTN</name>
<dbReference type="InterPro" id="IPR001509">
    <property type="entry name" value="Epimerase_deHydtase"/>
</dbReference>
<protein>
    <submittedName>
        <fullName evidence="4">NAD-dependent epimerase/dehydratase family protein</fullName>
    </submittedName>
</protein>
<dbReference type="PANTHER" id="PTHR10366:SF564">
    <property type="entry name" value="STEROL-4-ALPHA-CARBOXYLATE 3-DEHYDROGENASE, DECARBOXYLATING"/>
    <property type="match status" value="1"/>
</dbReference>
<keyword evidence="1" id="KW-0560">Oxidoreductase</keyword>
<gene>
    <name evidence="4" type="ORF">LXN57_32410</name>
</gene>
<accession>A0ABT0Y8A2</accession>
<comment type="similarity">
    <text evidence="2">Belongs to the NAD(P)-dependent epimerase/dehydratase family. Dihydroflavonol-4-reductase subfamily.</text>
</comment>
<proteinExistence type="inferred from homology"/>
<comment type="caution">
    <text evidence="4">The sequence shown here is derived from an EMBL/GenBank/DDBJ whole genome shotgun (WGS) entry which is preliminary data.</text>
</comment>
<dbReference type="InterPro" id="IPR050425">
    <property type="entry name" value="NAD(P)_dehydrat-like"/>
</dbReference>
<dbReference type="Proteomes" id="UP001523216">
    <property type="component" value="Unassembled WGS sequence"/>
</dbReference>
<evidence type="ECO:0000313" key="5">
    <source>
        <dbReference type="Proteomes" id="UP001523216"/>
    </source>
</evidence>
<dbReference type="InterPro" id="IPR036291">
    <property type="entry name" value="NAD(P)-bd_dom_sf"/>
</dbReference>
<dbReference type="EMBL" id="JAMQOL010000047">
    <property type="protein sequence ID" value="MCM4082281.1"/>
    <property type="molecule type" value="Genomic_DNA"/>
</dbReference>
<keyword evidence="5" id="KW-1185">Reference proteome</keyword>
<dbReference type="Gene3D" id="3.40.50.720">
    <property type="entry name" value="NAD(P)-binding Rossmann-like Domain"/>
    <property type="match status" value="1"/>
</dbReference>
<dbReference type="SUPFAM" id="SSF51735">
    <property type="entry name" value="NAD(P)-binding Rossmann-fold domains"/>
    <property type="match status" value="1"/>
</dbReference>
<dbReference type="PANTHER" id="PTHR10366">
    <property type="entry name" value="NAD DEPENDENT EPIMERASE/DEHYDRATASE"/>
    <property type="match status" value="1"/>
</dbReference>
<evidence type="ECO:0000256" key="2">
    <source>
        <dbReference type="ARBA" id="ARBA00023445"/>
    </source>
</evidence>
<evidence type="ECO:0000256" key="1">
    <source>
        <dbReference type="ARBA" id="ARBA00023002"/>
    </source>
</evidence>